<dbReference type="Gene3D" id="3.40.50.2000">
    <property type="entry name" value="Glycogen Phosphorylase B"/>
    <property type="match status" value="2"/>
</dbReference>
<organism evidence="3 4">
    <name type="scientific">Halopseudomonas bauzanensis</name>
    <dbReference type="NCBI Taxonomy" id="653930"/>
    <lineage>
        <taxon>Bacteria</taxon>
        <taxon>Pseudomonadati</taxon>
        <taxon>Pseudomonadota</taxon>
        <taxon>Gammaproteobacteria</taxon>
        <taxon>Pseudomonadales</taxon>
        <taxon>Pseudomonadaceae</taxon>
        <taxon>Halopseudomonas</taxon>
    </lineage>
</organism>
<comment type="caution">
    <text evidence="3">The sequence shown here is derived from an EMBL/GenBank/DDBJ whole genome shotgun (WGS) entry which is preliminary data.</text>
</comment>
<dbReference type="EMBL" id="SWAV01000002">
    <property type="protein sequence ID" value="TKA92294.1"/>
    <property type="molecule type" value="Genomic_DNA"/>
</dbReference>
<dbReference type="Pfam" id="PF00534">
    <property type="entry name" value="Glycos_transf_1"/>
    <property type="match status" value="1"/>
</dbReference>
<dbReference type="RefSeq" id="WP_136869244.1">
    <property type="nucleotide sequence ID" value="NZ_SWAV01000002.1"/>
</dbReference>
<sequence length="378" mass="42950">MMSRIKVLQLQPDYNVKEHNIADLAEQIVIALPPDRFDVVSAYLSGEPQEFGPFSKAERSVFFRFSDKQLKGLRLKLLWHLFQFCRRERFDVVICNRFKPISVMLLLNRWLKVPLCIGIIHGFADFDRRYRRKQVSKRAKHGWCFVGVSKAVKQHLLDYRCGFDATNTIAITNAIDIEQAIALQLPKAEARRVLGLDPDILLLGALGRLVPVKGHRYLVEAFAQVADQYPHAHLAIIGEGRERVALQKQIAEAGLRNRVHLLGFYPDALQYVQAFDIWVMPSLSEGLGLALLEGMSGRLPIIASDIPAMRPLIDGAGGIPVPPADVNALVQALRSYLRMSESERRALGDKVFDYLSREHSIEQYRREYRELVENEPGD</sequence>
<feature type="domain" description="Glycosyltransferase subfamily 4-like N-terminal" evidence="2">
    <location>
        <begin position="55"/>
        <end position="178"/>
    </location>
</feature>
<keyword evidence="3" id="KW-0808">Transferase</keyword>
<dbReference type="Pfam" id="PF13439">
    <property type="entry name" value="Glyco_transf_4"/>
    <property type="match status" value="1"/>
</dbReference>
<accession>A0A4U0YQV7</accession>
<evidence type="ECO:0000259" key="1">
    <source>
        <dbReference type="Pfam" id="PF00534"/>
    </source>
</evidence>
<evidence type="ECO:0000259" key="2">
    <source>
        <dbReference type="Pfam" id="PF13439"/>
    </source>
</evidence>
<evidence type="ECO:0000313" key="4">
    <source>
        <dbReference type="Proteomes" id="UP000305198"/>
    </source>
</evidence>
<dbReference type="InterPro" id="IPR001296">
    <property type="entry name" value="Glyco_trans_1"/>
</dbReference>
<name>A0A4U0YQV7_9GAMM</name>
<dbReference type="Proteomes" id="UP000305198">
    <property type="component" value="Unassembled WGS sequence"/>
</dbReference>
<dbReference type="GO" id="GO:0016757">
    <property type="term" value="F:glycosyltransferase activity"/>
    <property type="evidence" value="ECO:0007669"/>
    <property type="project" value="UniProtKB-ARBA"/>
</dbReference>
<proteinExistence type="predicted"/>
<feature type="domain" description="Glycosyl transferase family 1" evidence="1">
    <location>
        <begin position="188"/>
        <end position="345"/>
    </location>
</feature>
<dbReference type="PANTHER" id="PTHR12526:SF630">
    <property type="entry name" value="GLYCOSYLTRANSFERASE"/>
    <property type="match status" value="1"/>
</dbReference>
<dbReference type="CDD" id="cd03811">
    <property type="entry name" value="GT4_GT28_WabH-like"/>
    <property type="match status" value="1"/>
</dbReference>
<reference evidence="3 4" key="1">
    <citation type="submission" date="2019-04" db="EMBL/GenBank/DDBJ databases">
        <title>Crypto-aerobic microbial life in anoxic (sulfidic) marine sediments.</title>
        <authorList>
            <person name="Bhattacharya S."/>
            <person name="Roy C."/>
            <person name="Mondal N."/>
            <person name="Sarkar J."/>
            <person name="Mandal S."/>
            <person name="Rameez M.J."/>
            <person name="Ghosh W."/>
        </authorList>
    </citation>
    <scope>NUCLEOTIDE SEQUENCE [LARGE SCALE GENOMIC DNA]</scope>
    <source>
        <strain evidence="3 4">SBBB</strain>
    </source>
</reference>
<dbReference type="AlphaFoldDB" id="A0A4U0YQV7"/>
<gene>
    <name evidence="3" type="ORF">FA869_07835</name>
</gene>
<dbReference type="PANTHER" id="PTHR12526">
    <property type="entry name" value="GLYCOSYLTRANSFERASE"/>
    <property type="match status" value="1"/>
</dbReference>
<dbReference type="SUPFAM" id="SSF53756">
    <property type="entry name" value="UDP-Glycosyltransferase/glycogen phosphorylase"/>
    <property type="match status" value="1"/>
</dbReference>
<protein>
    <submittedName>
        <fullName evidence="3">Glycosyltransferase</fullName>
    </submittedName>
</protein>
<dbReference type="InterPro" id="IPR028098">
    <property type="entry name" value="Glyco_trans_4-like_N"/>
</dbReference>
<evidence type="ECO:0000313" key="3">
    <source>
        <dbReference type="EMBL" id="TKA92294.1"/>
    </source>
</evidence>